<dbReference type="InterPro" id="IPR006935">
    <property type="entry name" value="Helicase/UvrB_N"/>
</dbReference>
<gene>
    <name evidence="2" type="ORF">IAA06_06095</name>
</gene>
<dbReference type="InterPro" id="IPR001650">
    <property type="entry name" value="Helicase_C-like"/>
</dbReference>
<dbReference type="SUPFAM" id="SSF52540">
    <property type="entry name" value="P-loop containing nucleoside triphosphate hydrolases"/>
    <property type="match status" value="1"/>
</dbReference>
<organism evidence="2 3">
    <name type="scientific">Candidatus Blautia faecavium</name>
    <dbReference type="NCBI Taxonomy" id="2838487"/>
    <lineage>
        <taxon>Bacteria</taxon>
        <taxon>Bacillati</taxon>
        <taxon>Bacillota</taxon>
        <taxon>Clostridia</taxon>
        <taxon>Lachnospirales</taxon>
        <taxon>Lachnospiraceae</taxon>
        <taxon>Blautia</taxon>
    </lineage>
</organism>
<dbReference type="InterPro" id="IPR027417">
    <property type="entry name" value="P-loop_NTPase"/>
</dbReference>
<proteinExistence type="predicted"/>
<dbReference type="GO" id="GO:0005524">
    <property type="term" value="F:ATP binding"/>
    <property type="evidence" value="ECO:0007669"/>
    <property type="project" value="InterPro"/>
</dbReference>
<evidence type="ECO:0000259" key="1">
    <source>
        <dbReference type="PROSITE" id="PS51194"/>
    </source>
</evidence>
<dbReference type="GO" id="GO:0005829">
    <property type="term" value="C:cytosol"/>
    <property type="evidence" value="ECO:0007669"/>
    <property type="project" value="TreeGrafter"/>
</dbReference>
<evidence type="ECO:0000313" key="3">
    <source>
        <dbReference type="Proteomes" id="UP000823842"/>
    </source>
</evidence>
<evidence type="ECO:0000313" key="2">
    <source>
        <dbReference type="EMBL" id="HJB28348.1"/>
    </source>
</evidence>
<dbReference type="InterPro" id="IPR050742">
    <property type="entry name" value="Helicase_Restrict-Modif_Enz"/>
</dbReference>
<dbReference type="Gene3D" id="3.40.50.300">
    <property type="entry name" value="P-loop containing nucleotide triphosphate hydrolases"/>
    <property type="match status" value="2"/>
</dbReference>
<reference evidence="2" key="1">
    <citation type="journal article" date="2021" name="PeerJ">
        <title>Extensive microbial diversity within the chicken gut microbiome revealed by metagenomics and culture.</title>
        <authorList>
            <person name="Gilroy R."/>
            <person name="Ravi A."/>
            <person name="Getino M."/>
            <person name="Pursley I."/>
            <person name="Horton D.L."/>
            <person name="Alikhan N.F."/>
            <person name="Baker D."/>
            <person name="Gharbi K."/>
            <person name="Hall N."/>
            <person name="Watson M."/>
            <person name="Adriaenssens E.M."/>
            <person name="Foster-Nyarko E."/>
            <person name="Jarju S."/>
            <person name="Secka A."/>
            <person name="Antonio M."/>
            <person name="Oren A."/>
            <person name="Chaudhuri R.R."/>
            <person name="La Ragione R."/>
            <person name="Hildebrand F."/>
            <person name="Pallen M.J."/>
        </authorList>
    </citation>
    <scope>NUCLEOTIDE SEQUENCE</scope>
    <source>
        <strain evidence="2">ChiSjej1B19-5720</strain>
    </source>
</reference>
<dbReference type="EMBL" id="DWYZ01000116">
    <property type="protein sequence ID" value="HJB28348.1"/>
    <property type="molecule type" value="Genomic_DNA"/>
</dbReference>
<dbReference type="PANTHER" id="PTHR47396">
    <property type="entry name" value="TYPE I RESTRICTION ENZYME ECOKI R PROTEIN"/>
    <property type="match status" value="1"/>
</dbReference>
<dbReference type="PROSITE" id="PS51194">
    <property type="entry name" value="HELICASE_CTER"/>
    <property type="match status" value="1"/>
</dbReference>
<feature type="domain" description="Helicase C-terminal" evidence="1">
    <location>
        <begin position="223"/>
        <end position="375"/>
    </location>
</feature>
<comment type="caution">
    <text evidence="2">The sequence shown here is derived from an EMBL/GenBank/DDBJ whole genome shotgun (WGS) entry which is preliminary data.</text>
</comment>
<sequence length="696" mass="80011">MSRILGKDKRDVKPEKGLIKLKPHNIKPYRNLQEKMASSDRCVLVSATGTGKTYLAGKYAEDSGWTEPGDVLVLVPKNAAKLAWKKVLPQSDIMTYQRLLLKQPALEGYKLVICDETHHLGAVEWGKVFRALTDGYSGKILGLTATPVRYLDNGRNIAEEYFHGNLVTGVQLPQAIDKGILPSFDYITALYDVPKWKRKPNPYTEKLYSSFDLMANEYSCRNILKKHLTDGKYHKIVVFTDSIYSIHDAIGLCSAIFPDAKHLTAHSKLGKKMNLSVYQMFEEDEGNVFLYVVDILNEGIHLKGIDTEIMFRKTRSPAVYLQQLGRALDAGNKTSRVRIFDFVANHMNLRQYNYMQDGSIRWLSDQIRSADRQVIQYDYALEQLELADKIRLLESGSWTETEDSLLRQYYDNGNGIEKLLEFLPGRSRQAIVRRAGRIGICAQRKYLVSEALRNDIQKHYSLKNGWDILTEKYPDLTKAQITNIANRLGLTIREARDKWTEEEDSILRENQGMPIQNLMELIPRRSKASITGRKHSLGIRSIRKRHKWTEEELTTLREHRELSCKEIISQYLPGLTVSMVDRKRKEMGYSSQQAWPEEKVTIFKAAFESGGRNAVKRLPEFARMSDSAISGAAYRCNCKYSGRPTTWTEEEKELCRQWLRIPLGERPTIRSLTDKIPAHSYNGIRDMVKRLERQEN</sequence>
<dbReference type="GO" id="GO:0003677">
    <property type="term" value="F:DNA binding"/>
    <property type="evidence" value="ECO:0007669"/>
    <property type="project" value="InterPro"/>
</dbReference>
<dbReference type="InterPro" id="IPR014001">
    <property type="entry name" value="Helicase_ATP-bd"/>
</dbReference>
<reference evidence="2" key="2">
    <citation type="submission" date="2021-04" db="EMBL/GenBank/DDBJ databases">
        <authorList>
            <person name="Gilroy R."/>
        </authorList>
    </citation>
    <scope>NUCLEOTIDE SEQUENCE</scope>
    <source>
        <strain evidence="2">ChiSjej1B19-5720</strain>
    </source>
</reference>
<dbReference type="GO" id="GO:0016787">
    <property type="term" value="F:hydrolase activity"/>
    <property type="evidence" value="ECO:0007669"/>
    <property type="project" value="InterPro"/>
</dbReference>
<dbReference type="Proteomes" id="UP000823842">
    <property type="component" value="Unassembled WGS sequence"/>
</dbReference>
<dbReference type="AlphaFoldDB" id="A0A9D2RVK6"/>
<dbReference type="PANTHER" id="PTHR47396:SF1">
    <property type="entry name" value="ATP-DEPENDENT HELICASE IRC3-RELATED"/>
    <property type="match status" value="1"/>
</dbReference>
<dbReference type="Pfam" id="PF04851">
    <property type="entry name" value="ResIII"/>
    <property type="match status" value="1"/>
</dbReference>
<dbReference type="SMART" id="SM00490">
    <property type="entry name" value="HELICc"/>
    <property type="match status" value="1"/>
</dbReference>
<name>A0A9D2RVK6_9FIRM</name>
<protein>
    <recommendedName>
        <fullName evidence="1">Helicase C-terminal domain-containing protein</fullName>
    </recommendedName>
</protein>
<accession>A0A9D2RVK6</accession>
<dbReference type="SMART" id="SM00487">
    <property type="entry name" value="DEXDc"/>
    <property type="match status" value="1"/>
</dbReference>
<dbReference type="Pfam" id="PF00271">
    <property type="entry name" value="Helicase_C"/>
    <property type="match status" value="1"/>
</dbReference>